<dbReference type="Proteomes" id="UP000499080">
    <property type="component" value="Unassembled WGS sequence"/>
</dbReference>
<sequence length="163" mass="18690">MSQIAILVCNNLALQTCSKFDTERVQALNKLITTRQTCHKFAASKSFQIIVETEYEDSLRLEPPTTHFIDRRLSHSARGTLLEEGTNQGKKYRPIYFQAMFFSLKGLEVALCWGGYPVKPFHYPMTDQTTLIKEVSTIARNTPMLLAHTHWLAFIVTIFLSNF</sequence>
<keyword evidence="2" id="KW-1185">Reference proteome</keyword>
<proteinExistence type="predicted"/>
<dbReference type="EMBL" id="BGPR01029827">
    <property type="protein sequence ID" value="GBO01884.1"/>
    <property type="molecule type" value="Genomic_DNA"/>
</dbReference>
<evidence type="ECO:0000313" key="2">
    <source>
        <dbReference type="Proteomes" id="UP000499080"/>
    </source>
</evidence>
<organism evidence="1 2">
    <name type="scientific">Araneus ventricosus</name>
    <name type="common">Orbweaver spider</name>
    <name type="synonym">Epeira ventricosa</name>
    <dbReference type="NCBI Taxonomy" id="182803"/>
    <lineage>
        <taxon>Eukaryota</taxon>
        <taxon>Metazoa</taxon>
        <taxon>Ecdysozoa</taxon>
        <taxon>Arthropoda</taxon>
        <taxon>Chelicerata</taxon>
        <taxon>Arachnida</taxon>
        <taxon>Araneae</taxon>
        <taxon>Araneomorphae</taxon>
        <taxon>Entelegynae</taxon>
        <taxon>Araneoidea</taxon>
        <taxon>Araneidae</taxon>
        <taxon>Araneus</taxon>
    </lineage>
</organism>
<comment type="caution">
    <text evidence="1">The sequence shown here is derived from an EMBL/GenBank/DDBJ whole genome shotgun (WGS) entry which is preliminary data.</text>
</comment>
<evidence type="ECO:0000313" key="1">
    <source>
        <dbReference type="EMBL" id="GBO01884.1"/>
    </source>
</evidence>
<name>A0A4Y2TQ93_ARAVE</name>
<gene>
    <name evidence="1" type="ORF">AVEN_46217_1</name>
</gene>
<accession>A0A4Y2TQ93</accession>
<protein>
    <submittedName>
        <fullName evidence="1">Uncharacterized protein</fullName>
    </submittedName>
</protein>
<dbReference type="AlphaFoldDB" id="A0A4Y2TQ93"/>
<reference evidence="1 2" key="1">
    <citation type="journal article" date="2019" name="Sci. Rep.">
        <title>Orb-weaving spider Araneus ventricosus genome elucidates the spidroin gene catalogue.</title>
        <authorList>
            <person name="Kono N."/>
            <person name="Nakamura H."/>
            <person name="Ohtoshi R."/>
            <person name="Moran D.A.P."/>
            <person name="Shinohara A."/>
            <person name="Yoshida Y."/>
            <person name="Fujiwara M."/>
            <person name="Mori M."/>
            <person name="Tomita M."/>
            <person name="Arakawa K."/>
        </authorList>
    </citation>
    <scope>NUCLEOTIDE SEQUENCE [LARGE SCALE GENOMIC DNA]</scope>
</reference>